<evidence type="ECO:0000313" key="1">
    <source>
        <dbReference type="EMBL" id="EJW90361.1"/>
    </source>
</evidence>
<sequence length="48" mass="5353">YGDYPSQEDLCTHRYEESIGFCHPQYVGTETEYEAEGTAESGTGKGCR</sequence>
<accession>J9F645</accession>
<dbReference type="AlphaFoldDB" id="J9F645"/>
<proteinExistence type="predicted"/>
<feature type="non-terminal residue" evidence="1">
    <location>
        <position position="1"/>
    </location>
</feature>
<organism evidence="1">
    <name type="scientific">gut metagenome</name>
    <dbReference type="NCBI Taxonomy" id="749906"/>
    <lineage>
        <taxon>unclassified sequences</taxon>
        <taxon>metagenomes</taxon>
        <taxon>organismal metagenomes</taxon>
    </lineage>
</organism>
<name>J9F645_9ZZZZ</name>
<comment type="caution">
    <text evidence="1">The sequence shown here is derived from an EMBL/GenBank/DDBJ whole genome shotgun (WGS) entry which is preliminary data.</text>
</comment>
<dbReference type="EMBL" id="AMCI01008883">
    <property type="protein sequence ID" value="EJW90361.1"/>
    <property type="molecule type" value="Genomic_DNA"/>
</dbReference>
<gene>
    <name evidence="1" type="ORF">EVA_21531</name>
</gene>
<reference evidence="1" key="1">
    <citation type="journal article" date="2012" name="PLoS ONE">
        <title>Gene sets for utilization of primary and secondary nutrition supplies in the distal gut of endangered iberian lynx.</title>
        <authorList>
            <person name="Alcaide M."/>
            <person name="Messina E."/>
            <person name="Richter M."/>
            <person name="Bargiela R."/>
            <person name="Peplies J."/>
            <person name="Huws S.A."/>
            <person name="Newbold C.J."/>
            <person name="Golyshin P.N."/>
            <person name="Simon M.A."/>
            <person name="Lopez G."/>
            <person name="Yakimov M.M."/>
            <person name="Ferrer M."/>
        </authorList>
    </citation>
    <scope>NUCLEOTIDE SEQUENCE</scope>
</reference>
<protein>
    <submittedName>
        <fullName evidence="1">Uncharacterized protein</fullName>
    </submittedName>
</protein>